<gene>
    <name evidence="9" type="ORF">M6B38_287185</name>
</gene>
<keyword evidence="10" id="KW-1185">Reference proteome</keyword>
<dbReference type="SMART" id="SM00028">
    <property type="entry name" value="TPR"/>
    <property type="match status" value="3"/>
</dbReference>
<proteinExistence type="inferred from homology"/>
<name>A0AAX6HWQ9_IRIPA</name>
<feature type="domain" description="CS" evidence="8">
    <location>
        <begin position="166"/>
        <end position="255"/>
    </location>
</feature>
<dbReference type="EMBL" id="JANAVB010006199">
    <property type="protein sequence ID" value="KAJ6845486.1"/>
    <property type="molecule type" value="Genomic_DNA"/>
</dbReference>
<dbReference type="InterPro" id="IPR044563">
    <property type="entry name" value="Sgt1-like"/>
</dbReference>
<reference evidence="9" key="2">
    <citation type="submission" date="2023-04" db="EMBL/GenBank/DDBJ databases">
        <authorList>
            <person name="Bruccoleri R.E."/>
            <person name="Oakeley E.J."/>
            <person name="Faust A.-M."/>
            <person name="Dessus-Babus S."/>
            <person name="Altorfer M."/>
            <person name="Burckhardt D."/>
            <person name="Oertli M."/>
            <person name="Naumann U."/>
            <person name="Petersen F."/>
            <person name="Wong J."/>
        </authorList>
    </citation>
    <scope>NUCLEOTIDE SEQUENCE</scope>
    <source>
        <strain evidence="9">GSM-AAB239-AS_SAM_17_03QT</strain>
        <tissue evidence="9">Leaf</tissue>
    </source>
</reference>
<evidence type="ECO:0000256" key="3">
    <source>
        <dbReference type="ARBA" id="ARBA00022803"/>
    </source>
</evidence>
<feature type="domain" description="SGS" evidence="7">
    <location>
        <begin position="278"/>
        <end position="368"/>
    </location>
</feature>
<organism evidence="9 10">
    <name type="scientific">Iris pallida</name>
    <name type="common">Sweet iris</name>
    <dbReference type="NCBI Taxonomy" id="29817"/>
    <lineage>
        <taxon>Eukaryota</taxon>
        <taxon>Viridiplantae</taxon>
        <taxon>Streptophyta</taxon>
        <taxon>Embryophyta</taxon>
        <taxon>Tracheophyta</taxon>
        <taxon>Spermatophyta</taxon>
        <taxon>Magnoliopsida</taxon>
        <taxon>Liliopsida</taxon>
        <taxon>Asparagales</taxon>
        <taxon>Iridaceae</taxon>
        <taxon>Iridoideae</taxon>
        <taxon>Irideae</taxon>
        <taxon>Iris</taxon>
    </lineage>
</organism>
<accession>A0AAX6HWQ9</accession>
<evidence type="ECO:0000313" key="10">
    <source>
        <dbReference type="Proteomes" id="UP001140949"/>
    </source>
</evidence>
<dbReference type="Pfam" id="PF04969">
    <property type="entry name" value="CS"/>
    <property type="match status" value="1"/>
</dbReference>
<protein>
    <recommendedName>
        <fullName evidence="4">Protein SGT1 homolog</fullName>
    </recommendedName>
    <alternativeName>
        <fullName evidence="5">Suppressor of G2 allele of SKP1 homolog</fullName>
    </alternativeName>
</protein>
<dbReference type="AlphaFoldDB" id="A0AAX6HWQ9"/>
<comment type="caution">
    <text evidence="9">The sequence shown here is derived from an EMBL/GenBank/DDBJ whole genome shotgun (WGS) entry which is preliminary data.</text>
</comment>
<keyword evidence="3 6" id="KW-0802">TPR repeat</keyword>
<dbReference type="InterPro" id="IPR007052">
    <property type="entry name" value="CS_dom"/>
</dbReference>
<dbReference type="Proteomes" id="UP001140949">
    <property type="component" value="Unassembled WGS sequence"/>
</dbReference>
<dbReference type="Pfam" id="PF13181">
    <property type="entry name" value="TPR_8"/>
    <property type="match status" value="2"/>
</dbReference>
<dbReference type="InterPro" id="IPR007699">
    <property type="entry name" value="SGS_dom"/>
</dbReference>
<dbReference type="SUPFAM" id="SSF49764">
    <property type="entry name" value="HSP20-like chaperones"/>
    <property type="match status" value="1"/>
</dbReference>
<evidence type="ECO:0000256" key="1">
    <source>
        <dbReference type="ARBA" id="ARBA00008509"/>
    </source>
</evidence>
<dbReference type="CDD" id="cd06466">
    <property type="entry name" value="p23_CS_SGT1_like"/>
    <property type="match status" value="1"/>
</dbReference>
<dbReference type="FunFam" id="2.60.40.790:FF:000041">
    <property type="entry name" value="Protein SGT1 homolog A"/>
    <property type="match status" value="1"/>
</dbReference>
<keyword evidence="2" id="KW-0677">Repeat</keyword>
<evidence type="ECO:0000256" key="4">
    <source>
        <dbReference type="ARBA" id="ARBA00069423"/>
    </source>
</evidence>
<dbReference type="InterPro" id="IPR019734">
    <property type="entry name" value="TPR_rpt"/>
</dbReference>
<sequence>MATARDLMEKAKEAFIDDNFELAADLYSQALDLDPRSADLYADRAQANIKIGSLTEAVADANRAIELDPSMSKAYFRKGIACMQLEEYQTAKVALEAGLKLAAGDSRFTKLIEECKERIAEEAISLQTVLPDASSNAASVSNVSVEKAEPAQEEIPNQSAVAVLNKPKYRHDYYNSSTEVVLTIFAKGIVARNVVVDFGEQTLRVVVDVPGEESYHFQPRLFGKIIVDKCRYQVLSTKIEIRLAKAELITWTSLEFNDKKTVPQKINTMSAPMSQKPLYPSSKAKIDWDKLEAEVKKEEKEEKLEGDAALSKLFSDIYRNADEDARRAMSKSFVESNGTVLSTNWEDVGKKKVKGSLPEGMELKKWEY</sequence>
<evidence type="ECO:0000256" key="6">
    <source>
        <dbReference type="PROSITE-ProRule" id="PRU00339"/>
    </source>
</evidence>
<reference evidence="9" key="1">
    <citation type="journal article" date="2023" name="GigaByte">
        <title>Genome assembly of the bearded iris, Iris pallida Lam.</title>
        <authorList>
            <person name="Bruccoleri R.E."/>
            <person name="Oakeley E.J."/>
            <person name="Faust A.M.E."/>
            <person name="Altorfer M."/>
            <person name="Dessus-Babus S."/>
            <person name="Burckhardt D."/>
            <person name="Oertli M."/>
            <person name="Naumann U."/>
            <person name="Petersen F."/>
            <person name="Wong J."/>
        </authorList>
    </citation>
    <scope>NUCLEOTIDE SEQUENCE</scope>
    <source>
        <strain evidence="9">GSM-AAB239-AS_SAM_17_03QT</strain>
    </source>
</reference>
<dbReference type="Gene3D" id="2.60.40.790">
    <property type="match status" value="1"/>
</dbReference>
<dbReference type="PROSITE" id="PS50005">
    <property type="entry name" value="TPR"/>
    <property type="match status" value="1"/>
</dbReference>
<dbReference type="InterPro" id="IPR011990">
    <property type="entry name" value="TPR-like_helical_dom_sf"/>
</dbReference>
<dbReference type="PANTHER" id="PTHR45862">
    <property type="entry name" value="PROTEIN SGT1 HOMOLOG"/>
    <property type="match status" value="1"/>
</dbReference>
<evidence type="ECO:0000256" key="2">
    <source>
        <dbReference type="ARBA" id="ARBA00022737"/>
    </source>
</evidence>
<evidence type="ECO:0000313" key="9">
    <source>
        <dbReference type="EMBL" id="KAJ6845486.1"/>
    </source>
</evidence>
<dbReference type="Pfam" id="PF05002">
    <property type="entry name" value="SGS"/>
    <property type="match status" value="1"/>
</dbReference>
<evidence type="ECO:0000256" key="5">
    <source>
        <dbReference type="ARBA" id="ARBA00075471"/>
    </source>
</evidence>
<dbReference type="InterPro" id="IPR008978">
    <property type="entry name" value="HSP20-like_chaperone"/>
</dbReference>
<dbReference type="PROSITE" id="PS51048">
    <property type="entry name" value="SGS"/>
    <property type="match status" value="1"/>
</dbReference>
<feature type="repeat" description="TPR" evidence="6">
    <location>
        <begin position="38"/>
        <end position="71"/>
    </location>
</feature>
<dbReference type="PROSITE" id="PS51203">
    <property type="entry name" value="CS"/>
    <property type="match status" value="1"/>
</dbReference>
<dbReference type="SUPFAM" id="SSF48452">
    <property type="entry name" value="TPR-like"/>
    <property type="match status" value="1"/>
</dbReference>
<dbReference type="Gene3D" id="1.25.40.10">
    <property type="entry name" value="Tetratricopeptide repeat domain"/>
    <property type="match status" value="1"/>
</dbReference>
<dbReference type="GO" id="GO:0051087">
    <property type="term" value="F:protein-folding chaperone binding"/>
    <property type="evidence" value="ECO:0007669"/>
    <property type="project" value="InterPro"/>
</dbReference>
<evidence type="ECO:0000259" key="8">
    <source>
        <dbReference type="PROSITE" id="PS51203"/>
    </source>
</evidence>
<comment type="similarity">
    <text evidence="1">Belongs to the SGT1 family.</text>
</comment>
<evidence type="ECO:0000259" key="7">
    <source>
        <dbReference type="PROSITE" id="PS51048"/>
    </source>
</evidence>